<accession>A0A1X7APT9</accession>
<dbReference type="OrthoDB" id="9775266at2"/>
<dbReference type="SUPFAM" id="SSF56059">
    <property type="entry name" value="Glutathione synthetase ATP-binding domain-like"/>
    <property type="match status" value="1"/>
</dbReference>
<keyword evidence="1" id="KW-0547">Nucleotide-binding</keyword>
<evidence type="ECO:0000313" key="4">
    <source>
        <dbReference type="EMBL" id="SMA50265.1"/>
    </source>
</evidence>
<keyword evidence="2" id="KW-0472">Membrane</keyword>
<dbReference type="GO" id="GO:0005524">
    <property type="term" value="F:ATP binding"/>
    <property type="evidence" value="ECO:0007669"/>
    <property type="project" value="UniProtKB-UniRule"/>
</dbReference>
<protein>
    <recommendedName>
        <fullName evidence="3">ATP-grasp domain-containing protein</fullName>
    </recommendedName>
</protein>
<keyword evidence="2" id="KW-0812">Transmembrane</keyword>
<dbReference type="AlphaFoldDB" id="A0A1X7APT9"/>
<dbReference type="PROSITE" id="PS50975">
    <property type="entry name" value="ATP_GRASP"/>
    <property type="match status" value="1"/>
</dbReference>
<name>A0A1X7APT9_9GAMM</name>
<gene>
    <name evidence="4" type="ORF">EHSB41UT_04059</name>
</gene>
<evidence type="ECO:0000256" key="1">
    <source>
        <dbReference type="PROSITE-ProRule" id="PRU00409"/>
    </source>
</evidence>
<dbReference type="RefSeq" id="WP_087112705.1">
    <property type="nucleotide sequence ID" value="NZ_CBCSCN010000013.1"/>
</dbReference>
<feature type="transmembrane region" description="Helical" evidence="2">
    <location>
        <begin position="38"/>
        <end position="59"/>
    </location>
</feature>
<dbReference type="Proteomes" id="UP000196573">
    <property type="component" value="Unassembled WGS sequence"/>
</dbReference>
<evidence type="ECO:0000256" key="2">
    <source>
        <dbReference type="SAM" id="Phobius"/>
    </source>
</evidence>
<dbReference type="EMBL" id="FWPT01000011">
    <property type="protein sequence ID" value="SMA50265.1"/>
    <property type="molecule type" value="Genomic_DNA"/>
</dbReference>
<keyword evidence="5" id="KW-1185">Reference proteome</keyword>
<sequence>MQGSRDDQLIEQAIKPTFAAKRSHVGMPPLVKKSSRSIAYFEFWPTFIVYLPIFFLWLYKALRFRGLTVPLSANPGFHLGGLVGESKAENFLQAGLYASQFIAPWCRIINNRSDIQATTKLAAKEMKEAGLSYPIIAKPDMGCRGEGVRIIRASAQLEEYFQDFPNRETVILQELIPWEPEAGIFYIRHPGESRGQIFSLTLKYQPYVYGNGVDTLRTLIEADPRAGKLTHLYLKRHKNYLDDVLEQGQPFRLAFAGSHSRGAIFKDGRRLITEELTTAFDQICKDIDGFYFGRFDVRFANEHSLKEGKELRIVEINGISSEAAHIWDADSSLTEVYRTLFSQYNTLFEIGAVNRSKGHKAGSVAQIIKGLVRELWVGRQYPDTE</sequence>
<reference evidence="4 5" key="1">
    <citation type="submission" date="2017-03" db="EMBL/GenBank/DDBJ databases">
        <authorList>
            <person name="Afonso C.L."/>
            <person name="Miller P.J."/>
            <person name="Scott M.A."/>
            <person name="Spackman E."/>
            <person name="Goraichik I."/>
            <person name="Dimitrov K.M."/>
            <person name="Suarez D.L."/>
            <person name="Swayne D.E."/>
        </authorList>
    </citation>
    <scope>NUCLEOTIDE SEQUENCE [LARGE SCALE GENOMIC DNA]</scope>
    <source>
        <strain evidence="4">SB41UT1</strain>
    </source>
</reference>
<evidence type="ECO:0000313" key="5">
    <source>
        <dbReference type="Proteomes" id="UP000196573"/>
    </source>
</evidence>
<proteinExistence type="predicted"/>
<dbReference type="GO" id="GO:0046872">
    <property type="term" value="F:metal ion binding"/>
    <property type="evidence" value="ECO:0007669"/>
    <property type="project" value="InterPro"/>
</dbReference>
<organism evidence="4 5">
    <name type="scientific">Parendozoicomonas haliclonae</name>
    <dbReference type="NCBI Taxonomy" id="1960125"/>
    <lineage>
        <taxon>Bacteria</taxon>
        <taxon>Pseudomonadati</taxon>
        <taxon>Pseudomonadota</taxon>
        <taxon>Gammaproteobacteria</taxon>
        <taxon>Oceanospirillales</taxon>
        <taxon>Endozoicomonadaceae</taxon>
        <taxon>Parendozoicomonas</taxon>
    </lineage>
</organism>
<keyword evidence="1" id="KW-0067">ATP-binding</keyword>
<keyword evidence="2" id="KW-1133">Transmembrane helix</keyword>
<dbReference type="InterPro" id="IPR011761">
    <property type="entry name" value="ATP-grasp"/>
</dbReference>
<feature type="domain" description="ATP-grasp" evidence="3">
    <location>
        <begin position="107"/>
        <end position="342"/>
    </location>
</feature>
<evidence type="ECO:0000259" key="3">
    <source>
        <dbReference type="PROSITE" id="PS50975"/>
    </source>
</evidence>